<dbReference type="PANTHER" id="PTHR43476:SF3">
    <property type="entry name" value="FAD-BINDING MONOOXYGENASE"/>
    <property type="match status" value="1"/>
</dbReference>
<dbReference type="Pfam" id="PF01494">
    <property type="entry name" value="FAD_binding_3"/>
    <property type="match status" value="1"/>
</dbReference>
<dbReference type="InterPro" id="IPR050631">
    <property type="entry name" value="PheA/TfdB_FAD_monoxygenase"/>
</dbReference>
<dbReference type="OrthoDB" id="8670884at2"/>
<sequence>MDSVDVAVVGYGPVGMVTAALLGAAGHRVVVLERYAGLYNLPRAAIFDDETMRTFARVGIAEELLPKIHVQRNYEWRNAAGELLIEHDFAASGRSGWAEWYMMYQPELESALDERVRAAGVDVRFESPVTALTEHADHVELLTGGRRPGSVRARWVVACDGGNSFVRSALGRTMDDYGFSEPWMVCDFRFRDPAHPPAVPTARQVGDPAGPTSIISLGPAHHRFSYMLDSVEDFEVERDPGKVWARTRRWLSPDDAELIRVATYTFRSLVTDRWRVGRTLLAGDAAHQMPPFLGQGMCSGVRDAQNIAFKLDAVLRGRLGDEVLDTYQQEREPHVRAVIEKGIELGRQQTVRDPERAAERDRVLLARRAADQHPEKIAFPGLVDGLLAAASGDGRGALMAQGWVDDGTRRDRLDQVVGPGAHLLLDASRVTLDDDLVALLADAGVRVVPLHDSGAAGAAELDPGHVVDADGTHLAWLAARGVAAAAVRPDFYVFGTAADPAATDALARELAAALGAPALVTR</sequence>
<proteinExistence type="predicted"/>
<accession>A0A4R6UQ31</accession>
<organism evidence="3 4">
    <name type="scientific">Actinomycetospora succinea</name>
    <dbReference type="NCBI Taxonomy" id="663603"/>
    <lineage>
        <taxon>Bacteria</taxon>
        <taxon>Bacillati</taxon>
        <taxon>Actinomycetota</taxon>
        <taxon>Actinomycetes</taxon>
        <taxon>Pseudonocardiales</taxon>
        <taxon>Pseudonocardiaceae</taxon>
        <taxon>Actinomycetospora</taxon>
    </lineage>
</organism>
<dbReference type="RefSeq" id="WP_133829559.1">
    <property type="nucleotide sequence ID" value="NZ_BAABHR010000056.1"/>
</dbReference>
<reference evidence="3 4" key="1">
    <citation type="submission" date="2019-03" db="EMBL/GenBank/DDBJ databases">
        <title>Genomic Encyclopedia of Type Strains, Phase IV (KMG-IV): sequencing the most valuable type-strain genomes for metagenomic binning, comparative biology and taxonomic classification.</title>
        <authorList>
            <person name="Goeker M."/>
        </authorList>
    </citation>
    <scope>NUCLEOTIDE SEQUENCE [LARGE SCALE GENOMIC DNA]</scope>
    <source>
        <strain evidence="3 4">DSM 45775</strain>
    </source>
</reference>
<evidence type="ECO:0000256" key="1">
    <source>
        <dbReference type="ARBA" id="ARBA00023002"/>
    </source>
</evidence>
<dbReference type="SUPFAM" id="SSF51905">
    <property type="entry name" value="FAD/NAD(P)-binding domain"/>
    <property type="match status" value="1"/>
</dbReference>
<evidence type="ECO:0000313" key="3">
    <source>
        <dbReference type="EMBL" id="TDQ47799.1"/>
    </source>
</evidence>
<evidence type="ECO:0000259" key="2">
    <source>
        <dbReference type="Pfam" id="PF01494"/>
    </source>
</evidence>
<dbReference type="PRINTS" id="PR00420">
    <property type="entry name" value="RNGMNOXGNASE"/>
</dbReference>
<dbReference type="Gene3D" id="3.50.50.60">
    <property type="entry name" value="FAD/NAD(P)-binding domain"/>
    <property type="match status" value="1"/>
</dbReference>
<name>A0A4R6UQ31_9PSEU</name>
<dbReference type="EMBL" id="SNYO01000012">
    <property type="protein sequence ID" value="TDQ47799.1"/>
    <property type="molecule type" value="Genomic_DNA"/>
</dbReference>
<evidence type="ECO:0000313" key="4">
    <source>
        <dbReference type="Proteomes" id="UP000295705"/>
    </source>
</evidence>
<keyword evidence="1" id="KW-0560">Oxidoreductase</keyword>
<gene>
    <name evidence="3" type="ORF">EV188_11269</name>
</gene>
<dbReference type="PANTHER" id="PTHR43476">
    <property type="entry name" value="3-(3-HYDROXY-PHENYL)PROPIONATE/3-HYDROXYCINNAMIC ACID HYDROXYLASE"/>
    <property type="match status" value="1"/>
</dbReference>
<dbReference type="Gene3D" id="3.30.70.2450">
    <property type="match status" value="1"/>
</dbReference>
<dbReference type="NCBIfam" id="NF004829">
    <property type="entry name" value="PRK06183.1-3"/>
    <property type="match status" value="1"/>
</dbReference>
<keyword evidence="4" id="KW-1185">Reference proteome</keyword>
<feature type="domain" description="FAD-binding" evidence="2">
    <location>
        <begin position="4"/>
        <end position="340"/>
    </location>
</feature>
<comment type="caution">
    <text evidence="3">The sequence shown here is derived from an EMBL/GenBank/DDBJ whole genome shotgun (WGS) entry which is preliminary data.</text>
</comment>
<dbReference type="GO" id="GO:0019622">
    <property type="term" value="P:3-(3-hydroxy)phenylpropionate catabolic process"/>
    <property type="evidence" value="ECO:0007669"/>
    <property type="project" value="TreeGrafter"/>
</dbReference>
<dbReference type="Proteomes" id="UP000295705">
    <property type="component" value="Unassembled WGS sequence"/>
</dbReference>
<protein>
    <submittedName>
        <fullName evidence="3">3-(3-hydroxy-phenyl)propionate hydroxylase/flavoprotein hydroxylase</fullName>
    </submittedName>
</protein>
<dbReference type="InterPro" id="IPR036188">
    <property type="entry name" value="FAD/NAD-bd_sf"/>
</dbReference>
<dbReference type="GO" id="GO:0071949">
    <property type="term" value="F:FAD binding"/>
    <property type="evidence" value="ECO:0007669"/>
    <property type="project" value="InterPro"/>
</dbReference>
<dbReference type="GO" id="GO:0008688">
    <property type="term" value="F:3-(3-hydroxyphenyl)propionate hydroxylase activity"/>
    <property type="evidence" value="ECO:0007669"/>
    <property type="project" value="TreeGrafter"/>
</dbReference>
<dbReference type="InterPro" id="IPR002938">
    <property type="entry name" value="FAD-bd"/>
</dbReference>
<dbReference type="AlphaFoldDB" id="A0A4R6UQ31"/>